<evidence type="ECO:0000313" key="3">
    <source>
        <dbReference type="EMBL" id="CAL6078716.1"/>
    </source>
</evidence>
<name>A0AA86R853_9EUKA</name>
<dbReference type="EMBL" id="CATOUU010001124">
    <property type="protein sequence ID" value="CAI9973514.1"/>
    <property type="molecule type" value="Genomic_DNA"/>
</dbReference>
<dbReference type="EMBL" id="CAXDID020000336">
    <property type="protein sequence ID" value="CAL6078716.1"/>
    <property type="molecule type" value="Genomic_DNA"/>
</dbReference>
<organism evidence="2">
    <name type="scientific">Hexamita inflata</name>
    <dbReference type="NCBI Taxonomy" id="28002"/>
    <lineage>
        <taxon>Eukaryota</taxon>
        <taxon>Metamonada</taxon>
        <taxon>Diplomonadida</taxon>
        <taxon>Hexamitidae</taxon>
        <taxon>Hexamitinae</taxon>
        <taxon>Hexamita</taxon>
    </lineage>
</organism>
<evidence type="ECO:0000313" key="4">
    <source>
        <dbReference type="Proteomes" id="UP001642409"/>
    </source>
</evidence>
<sequence>MNKQSMIVTSAQNAILKNKLDNIIREKNQLNEKLSESQELNQQLTHELTLKCTQVDQLIHNMKYAQLNKQQCETELKTQLLFTQNQINAFKSQNEAQQQQLDDLQFVLRLQYFQLQFQDVQEINSQPQCTAQLQSRALSPHSGELNEPYQNQNLTDQPVPVLPAKGIKKQYPTGLTNLKFTKYANKVLNKNANPEEICQVIEKEKSKLQFFIKMQTQSFGKFSMYKFQNYYKKIYAQALHKDTLTKDGKMIIFNESLKIRQEYAKKEQQINQLQIAQQIQKKYFADKDIFIYDIVQIVDITKKGK</sequence>
<reference evidence="2" key="1">
    <citation type="submission" date="2023-06" db="EMBL/GenBank/DDBJ databases">
        <authorList>
            <person name="Kurt Z."/>
        </authorList>
    </citation>
    <scope>NUCLEOTIDE SEQUENCE</scope>
</reference>
<reference evidence="3 4" key="2">
    <citation type="submission" date="2024-07" db="EMBL/GenBank/DDBJ databases">
        <authorList>
            <person name="Akdeniz Z."/>
        </authorList>
    </citation>
    <scope>NUCLEOTIDE SEQUENCE [LARGE SCALE GENOMIC DNA]</scope>
</reference>
<keyword evidence="1" id="KW-0175">Coiled coil</keyword>
<dbReference type="Proteomes" id="UP001642409">
    <property type="component" value="Unassembled WGS sequence"/>
</dbReference>
<evidence type="ECO:0000256" key="1">
    <source>
        <dbReference type="SAM" id="Coils"/>
    </source>
</evidence>
<dbReference type="AlphaFoldDB" id="A0AA86R853"/>
<comment type="caution">
    <text evidence="2">The sequence shown here is derived from an EMBL/GenBank/DDBJ whole genome shotgun (WGS) entry which is preliminary data.</text>
</comment>
<keyword evidence="4" id="KW-1185">Reference proteome</keyword>
<evidence type="ECO:0000313" key="2">
    <source>
        <dbReference type="EMBL" id="CAI9973514.1"/>
    </source>
</evidence>
<protein>
    <submittedName>
        <fullName evidence="3">Hypothetical_protein</fullName>
    </submittedName>
</protein>
<proteinExistence type="predicted"/>
<accession>A0AA86R853</accession>
<gene>
    <name evidence="3" type="ORF">HINF_LOCUS59037</name>
    <name evidence="2" type="ORF">HINF_LOCUS61159</name>
</gene>
<feature type="coiled-coil region" evidence="1">
    <location>
        <begin position="13"/>
        <end position="47"/>
    </location>
</feature>